<keyword evidence="2" id="KW-1185">Reference proteome</keyword>
<accession>A0A0S3SA42</accession>
<organism evidence="1 2">
    <name type="scientific">Vigna angularis var. angularis</name>
    <dbReference type="NCBI Taxonomy" id="157739"/>
    <lineage>
        <taxon>Eukaryota</taxon>
        <taxon>Viridiplantae</taxon>
        <taxon>Streptophyta</taxon>
        <taxon>Embryophyta</taxon>
        <taxon>Tracheophyta</taxon>
        <taxon>Spermatophyta</taxon>
        <taxon>Magnoliopsida</taxon>
        <taxon>eudicotyledons</taxon>
        <taxon>Gunneridae</taxon>
        <taxon>Pentapetalae</taxon>
        <taxon>rosids</taxon>
        <taxon>fabids</taxon>
        <taxon>Fabales</taxon>
        <taxon>Fabaceae</taxon>
        <taxon>Papilionoideae</taxon>
        <taxon>50 kb inversion clade</taxon>
        <taxon>NPAAA clade</taxon>
        <taxon>indigoferoid/millettioid clade</taxon>
        <taxon>Phaseoleae</taxon>
        <taxon>Vigna</taxon>
    </lineage>
</organism>
<protein>
    <submittedName>
        <fullName evidence="1">Uncharacterized protein</fullName>
    </submittedName>
</protein>
<reference evidence="1 2" key="1">
    <citation type="journal article" date="2015" name="Sci. Rep.">
        <title>The power of single molecule real-time sequencing technology in the de novo assembly of a eukaryotic genome.</title>
        <authorList>
            <person name="Sakai H."/>
            <person name="Naito K."/>
            <person name="Ogiso-Tanaka E."/>
            <person name="Takahashi Y."/>
            <person name="Iseki K."/>
            <person name="Muto C."/>
            <person name="Satou K."/>
            <person name="Teruya K."/>
            <person name="Shiroma A."/>
            <person name="Shimoji M."/>
            <person name="Hirano T."/>
            <person name="Itoh T."/>
            <person name="Kaga A."/>
            <person name="Tomooka N."/>
        </authorList>
    </citation>
    <scope>NUCLEOTIDE SEQUENCE [LARGE SCALE GENOMIC DNA]</scope>
    <source>
        <strain evidence="2">cv. Shumari</strain>
    </source>
</reference>
<dbReference type="Proteomes" id="UP000291084">
    <property type="component" value="Chromosome 6"/>
</dbReference>
<name>A0A0S3SA42_PHAAN</name>
<evidence type="ECO:0000313" key="2">
    <source>
        <dbReference type="Proteomes" id="UP000291084"/>
    </source>
</evidence>
<evidence type="ECO:0000313" key="1">
    <source>
        <dbReference type="EMBL" id="BAT89699.1"/>
    </source>
</evidence>
<gene>
    <name evidence="1" type="primary">Vigan.06G072500</name>
    <name evidence="1" type="ORF">VIGAN_06072500</name>
</gene>
<proteinExistence type="predicted"/>
<dbReference type="EMBL" id="AP015039">
    <property type="protein sequence ID" value="BAT89699.1"/>
    <property type="molecule type" value="Genomic_DNA"/>
</dbReference>
<sequence>MCPLVFRITTKDAALSFELGMHALDLALGNKIHLEPIDDDSSSSNDGKGVLKIDGHLVIKLLESEDAKSDSLLTSLNNVIDMCPKYNLVLPSKGYIPPTSTICRLSKLMMNYLSSDLAEYLLASRVHLDLPNLMAHRSQNLAKFG</sequence>
<dbReference type="AlphaFoldDB" id="A0A0S3SA42"/>